<evidence type="ECO:0000313" key="4">
    <source>
        <dbReference type="Proteomes" id="UP000441585"/>
    </source>
</evidence>
<proteinExistence type="predicted"/>
<comment type="caution">
    <text evidence="3">The sequence shown here is derived from an EMBL/GenBank/DDBJ whole genome shotgun (WGS) entry which is preliminary data.</text>
</comment>
<dbReference type="Gene3D" id="3.30.750.140">
    <property type="match status" value="1"/>
</dbReference>
<feature type="compositionally biased region" description="Basic and acidic residues" evidence="1">
    <location>
        <begin position="404"/>
        <end position="421"/>
    </location>
</feature>
<dbReference type="AlphaFoldDB" id="A0A6I2MB62"/>
<dbReference type="CDD" id="cd17470">
    <property type="entry name" value="T3SS_Flik_C"/>
    <property type="match status" value="1"/>
</dbReference>
<accession>A0A6I2MB62</accession>
<gene>
    <name evidence="3" type="ORF">GJU41_06775</name>
</gene>
<feature type="domain" description="Flagellar hook-length control protein-like C-terminal" evidence="2">
    <location>
        <begin position="324"/>
        <end position="393"/>
    </location>
</feature>
<dbReference type="InterPro" id="IPR021136">
    <property type="entry name" value="Flagellar_hook_control-like_C"/>
</dbReference>
<evidence type="ECO:0000259" key="2">
    <source>
        <dbReference type="Pfam" id="PF02120"/>
    </source>
</evidence>
<dbReference type="Proteomes" id="UP000441585">
    <property type="component" value="Unassembled WGS sequence"/>
</dbReference>
<dbReference type="InterPro" id="IPR038610">
    <property type="entry name" value="FliK-like_C_sf"/>
</dbReference>
<protein>
    <recommendedName>
        <fullName evidence="2">Flagellar hook-length control protein-like C-terminal domain-containing protein</fullName>
    </recommendedName>
</protein>
<dbReference type="EMBL" id="WKKF01000001">
    <property type="protein sequence ID" value="MRX53671.1"/>
    <property type="molecule type" value="Genomic_DNA"/>
</dbReference>
<keyword evidence="4" id="KW-1185">Reference proteome</keyword>
<sequence length="439" mass="49686">MIAAVQDAMSDWMKDAIPESKAGFSNEMISLDDGKFVSLISGKLSLDELSGVRLRLFEKISSAIKPLQAYLSEMTSKEAAQTSQMLELIKYLNKQTLFKGMTDIGLNRLESRPQYAQVIQQLDQSALSLSIPSLKEIQVSIKNAENILHLQVQLSKQLLMEVSDGTGSNIDKTPENNKMTGAFSKIDSMISETLIKEIKQKAAGQIANGHKSWLHSNIKTDSHTNKQNQFTSQDIFPETRIEVPDQMIPADNELHISKEPNIAVNDYRNNRLSNQTSMENILQTDLLKINNDIPSIKEKPFHSSNQLILSQLTDAFKSSKTRFISSGFSQMTIRLAPEHLGMLTVKLQQQHGEMTAKIITSTKSAKELVEQSIHQLKQALPSLNIQVDRFEVYGEQMETSFNRRQEENNHNRYEQDSKKEETEIEEEKDSFKAHLNMLT</sequence>
<feature type="region of interest" description="Disordered" evidence="1">
    <location>
        <begin position="404"/>
        <end position="439"/>
    </location>
</feature>
<reference evidence="3 4" key="1">
    <citation type="submission" date="2019-11" db="EMBL/GenBank/DDBJ databases">
        <title>Bacillus idriensis genome.</title>
        <authorList>
            <person name="Konopka E.N."/>
            <person name="Newman J.D."/>
        </authorList>
    </citation>
    <scope>NUCLEOTIDE SEQUENCE [LARGE SCALE GENOMIC DNA]</scope>
    <source>
        <strain evidence="3 4">DSM 19097</strain>
    </source>
</reference>
<dbReference type="Pfam" id="PF02120">
    <property type="entry name" value="Flg_hook"/>
    <property type="match status" value="1"/>
</dbReference>
<evidence type="ECO:0000313" key="3">
    <source>
        <dbReference type="EMBL" id="MRX53671.1"/>
    </source>
</evidence>
<name>A0A6I2MB62_9BACI</name>
<evidence type="ECO:0000256" key="1">
    <source>
        <dbReference type="SAM" id="MobiDB-lite"/>
    </source>
</evidence>
<organism evidence="3 4">
    <name type="scientific">Metabacillus idriensis</name>
    <dbReference type="NCBI Taxonomy" id="324768"/>
    <lineage>
        <taxon>Bacteria</taxon>
        <taxon>Bacillati</taxon>
        <taxon>Bacillota</taxon>
        <taxon>Bacilli</taxon>
        <taxon>Bacillales</taxon>
        <taxon>Bacillaceae</taxon>
        <taxon>Metabacillus</taxon>
    </lineage>
</organism>